<dbReference type="Pfam" id="PF00059">
    <property type="entry name" value="Lectin_C"/>
    <property type="match status" value="1"/>
</dbReference>
<sequence length="153" mass="17390">MDCTDRDGMKFVCKSRSFAQTCTSRACYRFIPTTESQWLAQSECEDLGGSLASIRSEEESKAVKAYLDQFSKSAVWTAGSDKDTEDDWYWQSDDEKVKIPDDLTDWGDSQPNNEGYGEDCMVMAPPEWKWNDVDCYEDHAYLCEVPNVNAITG</sequence>
<name>A0AAV4A159_9GAST</name>
<dbReference type="Proteomes" id="UP000735302">
    <property type="component" value="Unassembled WGS sequence"/>
</dbReference>
<dbReference type="EMBL" id="BLXT01003167">
    <property type="protein sequence ID" value="GFO00893.1"/>
    <property type="molecule type" value="Genomic_DNA"/>
</dbReference>
<dbReference type="SUPFAM" id="SSF56436">
    <property type="entry name" value="C-type lectin-like"/>
    <property type="match status" value="1"/>
</dbReference>
<dbReference type="PROSITE" id="PS50041">
    <property type="entry name" value="C_TYPE_LECTIN_2"/>
    <property type="match status" value="1"/>
</dbReference>
<dbReference type="PROSITE" id="PS00615">
    <property type="entry name" value="C_TYPE_LECTIN_1"/>
    <property type="match status" value="1"/>
</dbReference>
<comment type="caution">
    <text evidence="3">The sequence shown here is derived from an EMBL/GenBank/DDBJ whole genome shotgun (WGS) entry which is preliminary data.</text>
</comment>
<reference evidence="3 4" key="1">
    <citation type="journal article" date="2021" name="Elife">
        <title>Chloroplast acquisition without the gene transfer in kleptoplastic sea slugs, Plakobranchus ocellatus.</title>
        <authorList>
            <person name="Maeda T."/>
            <person name="Takahashi S."/>
            <person name="Yoshida T."/>
            <person name="Shimamura S."/>
            <person name="Takaki Y."/>
            <person name="Nagai Y."/>
            <person name="Toyoda A."/>
            <person name="Suzuki Y."/>
            <person name="Arimoto A."/>
            <person name="Ishii H."/>
            <person name="Satoh N."/>
            <person name="Nishiyama T."/>
            <person name="Hasebe M."/>
            <person name="Maruyama T."/>
            <person name="Minagawa J."/>
            <person name="Obokata J."/>
            <person name="Shigenobu S."/>
        </authorList>
    </citation>
    <scope>NUCLEOTIDE SEQUENCE [LARGE SCALE GENOMIC DNA]</scope>
</reference>
<dbReference type="InterPro" id="IPR001304">
    <property type="entry name" value="C-type_lectin-like"/>
</dbReference>
<evidence type="ECO:0000313" key="3">
    <source>
        <dbReference type="EMBL" id="GFO00893.1"/>
    </source>
</evidence>
<evidence type="ECO:0000256" key="1">
    <source>
        <dbReference type="ARBA" id="ARBA00023157"/>
    </source>
</evidence>
<dbReference type="InterPro" id="IPR050111">
    <property type="entry name" value="C-type_lectin/snaclec_domain"/>
</dbReference>
<gene>
    <name evidence="3" type="ORF">PoB_002739800</name>
</gene>
<protein>
    <submittedName>
        <fullName evidence="3">C-type lectin</fullName>
    </submittedName>
</protein>
<evidence type="ECO:0000259" key="2">
    <source>
        <dbReference type="PROSITE" id="PS50041"/>
    </source>
</evidence>
<keyword evidence="1" id="KW-1015">Disulfide bond</keyword>
<dbReference type="InterPro" id="IPR018378">
    <property type="entry name" value="C-type_lectin_CS"/>
</dbReference>
<evidence type="ECO:0000313" key="4">
    <source>
        <dbReference type="Proteomes" id="UP000735302"/>
    </source>
</evidence>
<keyword evidence="4" id="KW-1185">Reference proteome</keyword>
<organism evidence="3 4">
    <name type="scientific">Plakobranchus ocellatus</name>
    <dbReference type="NCBI Taxonomy" id="259542"/>
    <lineage>
        <taxon>Eukaryota</taxon>
        <taxon>Metazoa</taxon>
        <taxon>Spiralia</taxon>
        <taxon>Lophotrochozoa</taxon>
        <taxon>Mollusca</taxon>
        <taxon>Gastropoda</taxon>
        <taxon>Heterobranchia</taxon>
        <taxon>Euthyneura</taxon>
        <taxon>Panpulmonata</taxon>
        <taxon>Sacoglossa</taxon>
        <taxon>Placobranchoidea</taxon>
        <taxon>Plakobranchidae</taxon>
        <taxon>Plakobranchus</taxon>
    </lineage>
</organism>
<dbReference type="CDD" id="cd00037">
    <property type="entry name" value="CLECT"/>
    <property type="match status" value="1"/>
</dbReference>
<dbReference type="SMART" id="SM00034">
    <property type="entry name" value="CLECT"/>
    <property type="match status" value="1"/>
</dbReference>
<dbReference type="InterPro" id="IPR016187">
    <property type="entry name" value="CTDL_fold"/>
</dbReference>
<dbReference type="Gene3D" id="3.10.100.10">
    <property type="entry name" value="Mannose-Binding Protein A, subunit A"/>
    <property type="match status" value="1"/>
</dbReference>
<accession>A0AAV4A159</accession>
<proteinExistence type="predicted"/>
<dbReference type="PANTHER" id="PTHR22803">
    <property type="entry name" value="MANNOSE, PHOSPHOLIPASE, LECTIN RECEPTOR RELATED"/>
    <property type="match status" value="1"/>
</dbReference>
<dbReference type="InterPro" id="IPR016186">
    <property type="entry name" value="C-type_lectin-like/link_sf"/>
</dbReference>
<feature type="domain" description="C-type lectin" evidence="2">
    <location>
        <begin position="23"/>
        <end position="144"/>
    </location>
</feature>
<dbReference type="AlphaFoldDB" id="A0AAV4A159"/>